<evidence type="ECO:0000256" key="5">
    <source>
        <dbReference type="ARBA" id="ARBA00023163"/>
    </source>
</evidence>
<dbReference type="eggNOG" id="COG1595">
    <property type="taxonomic scope" value="Bacteria"/>
</dbReference>
<dbReference type="Proteomes" id="UP000008221">
    <property type="component" value="Chromosome"/>
</dbReference>
<dbReference type="PANTHER" id="PTHR43133">
    <property type="entry name" value="RNA POLYMERASE ECF-TYPE SIGMA FACTO"/>
    <property type="match status" value="1"/>
</dbReference>
<evidence type="ECO:0000313" key="10">
    <source>
        <dbReference type="Proteomes" id="UP000008221"/>
    </source>
</evidence>
<evidence type="ECO:0000259" key="8">
    <source>
        <dbReference type="Pfam" id="PF08281"/>
    </source>
</evidence>
<dbReference type="Gene3D" id="1.10.10.10">
    <property type="entry name" value="Winged helix-like DNA-binding domain superfamily/Winged helix DNA-binding domain"/>
    <property type="match status" value="1"/>
</dbReference>
<dbReference type="STRING" id="351607.Acel_2146"/>
<accession>A0LWV8</accession>
<evidence type="ECO:0000313" key="9">
    <source>
        <dbReference type="EMBL" id="ABK53918.1"/>
    </source>
</evidence>
<dbReference type="GO" id="GO:0003677">
    <property type="term" value="F:DNA binding"/>
    <property type="evidence" value="ECO:0007669"/>
    <property type="project" value="UniProtKB-KW"/>
</dbReference>
<feature type="region of interest" description="Disordered" evidence="6">
    <location>
        <begin position="183"/>
        <end position="203"/>
    </location>
</feature>
<dbReference type="Gene3D" id="1.10.1740.10">
    <property type="match status" value="1"/>
</dbReference>
<dbReference type="InParanoid" id="A0LWV8"/>
<dbReference type="PANTHER" id="PTHR43133:SF50">
    <property type="entry name" value="ECF RNA POLYMERASE SIGMA FACTOR SIGM"/>
    <property type="match status" value="1"/>
</dbReference>
<dbReference type="GO" id="GO:0006352">
    <property type="term" value="P:DNA-templated transcription initiation"/>
    <property type="evidence" value="ECO:0007669"/>
    <property type="project" value="InterPro"/>
</dbReference>
<dbReference type="InterPro" id="IPR013249">
    <property type="entry name" value="RNA_pol_sigma70_r4_t2"/>
</dbReference>
<dbReference type="KEGG" id="ace:Acel_2146"/>
<name>A0LWV8_ACIC1</name>
<dbReference type="CDD" id="cd06171">
    <property type="entry name" value="Sigma70_r4"/>
    <property type="match status" value="1"/>
</dbReference>
<dbReference type="SUPFAM" id="SSF88946">
    <property type="entry name" value="Sigma2 domain of RNA polymerase sigma factors"/>
    <property type="match status" value="1"/>
</dbReference>
<gene>
    <name evidence="9" type="ordered locus">Acel_2146</name>
</gene>
<dbReference type="GO" id="GO:0016987">
    <property type="term" value="F:sigma factor activity"/>
    <property type="evidence" value="ECO:0007669"/>
    <property type="project" value="UniProtKB-KW"/>
</dbReference>
<dbReference type="InterPro" id="IPR014284">
    <property type="entry name" value="RNA_pol_sigma-70_dom"/>
</dbReference>
<dbReference type="Pfam" id="PF08281">
    <property type="entry name" value="Sigma70_r4_2"/>
    <property type="match status" value="1"/>
</dbReference>
<evidence type="ECO:0000259" key="7">
    <source>
        <dbReference type="Pfam" id="PF04542"/>
    </source>
</evidence>
<evidence type="ECO:0000256" key="6">
    <source>
        <dbReference type="SAM" id="MobiDB-lite"/>
    </source>
</evidence>
<dbReference type="NCBIfam" id="NF007225">
    <property type="entry name" value="PRK09643.1"/>
    <property type="match status" value="1"/>
</dbReference>
<comment type="similarity">
    <text evidence="1">Belongs to the sigma-70 factor family. ECF subfamily.</text>
</comment>
<feature type="domain" description="RNA polymerase sigma-70 region 2" evidence="7">
    <location>
        <begin position="32"/>
        <end position="95"/>
    </location>
</feature>
<dbReference type="InterPro" id="IPR036388">
    <property type="entry name" value="WH-like_DNA-bd_sf"/>
</dbReference>
<keyword evidence="2" id="KW-0805">Transcription regulation</keyword>
<dbReference type="NCBIfam" id="TIGR02937">
    <property type="entry name" value="sigma70-ECF"/>
    <property type="match status" value="1"/>
</dbReference>
<dbReference type="EMBL" id="CP000481">
    <property type="protein sequence ID" value="ABK53918.1"/>
    <property type="molecule type" value="Genomic_DNA"/>
</dbReference>
<evidence type="ECO:0000256" key="4">
    <source>
        <dbReference type="ARBA" id="ARBA00023125"/>
    </source>
</evidence>
<dbReference type="InterPro" id="IPR007627">
    <property type="entry name" value="RNA_pol_sigma70_r2"/>
</dbReference>
<evidence type="ECO:0000256" key="2">
    <source>
        <dbReference type="ARBA" id="ARBA00023015"/>
    </source>
</evidence>
<dbReference type="AlphaFoldDB" id="A0LWV8"/>
<dbReference type="SUPFAM" id="SSF88659">
    <property type="entry name" value="Sigma3 and sigma4 domains of RNA polymerase sigma factors"/>
    <property type="match status" value="1"/>
</dbReference>
<dbReference type="HOGENOM" id="CLU_047691_3_0_11"/>
<evidence type="ECO:0000256" key="1">
    <source>
        <dbReference type="ARBA" id="ARBA00010641"/>
    </source>
</evidence>
<reference evidence="9 10" key="1">
    <citation type="journal article" date="2009" name="Genome Res.">
        <title>Complete genome of the cellulolytic thermophile Acidothermus cellulolyticus 11B provides insights into its ecophysiological and evolutionary adaptations.</title>
        <authorList>
            <person name="Barabote R.D."/>
            <person name="Xie G."/>
            <person name="Leu D.H."/>
            <person name="Normand P."/>
            <person name="Necsulea A."/>
            <person name="Daubin V."/>
            <person name="Medigue C."/>
            <person name="Adney W.S."/>
            <person name="Xu X.C."/>
            <person name="Lapidus A."/>
            <person name="Parales R.E."/>
            <person name="Detter C."/>
            <person name="Pujic P."/>
            <person name="Bruce D."/>
            <person name="Lavire C."/>
            <person name="Challacombe J.F."/>
            <person name="Brettin T.S."/>
            <person name="Berry A.M."/>
        </authorList>
    </citation>
    <scope>NUCLEOTIDE SEQUENCE [LARGE SCALE GENOMIC DNA]</scope>
    <source>
        <strain evidence="10">ATCC 43068 / DSM 8971 / 11B</strain>
    </source>
</reference>
<evidence type="ECO:0000256" key="3">
    <source>
        <dbReference type="ARBA" id="ARBA00023082"/>
    </source>
</evidence>
<dbReference type="Pfam" id="PF04542">
    <property type="entry name" value="Sigma70_r2"/>
    <property type="match status" value="1"/>
</dbReference>
<organism evidence="9 10">
    <name type="scientific">Acidothermus cellulolyticus (strain ATCC 43068 / DSM 8971 / 11B)</name>
    <dbReference type="NCBI Taxonomy" id="351607"/>
    <lineage>
        <taxon>Bacteria</taxon>
        <taxon>Bacillati</taxon>
        <taxon>Actinomycetota</taxon>
        <taxon>Actinomycetes</taxon>
        <taxon>Acidothermales</taxon>
        <taxon>Acidothermaceae</taxon>
        <taxon>Acidothermus</taxon>
    </lineage>
</organism>
<keyword evidence="5" id="KW-0804">Transcription</keyword>
<sequence>MAGEPTEMTQVDDATLLRRHLAGDRDAFAQIFHRHRDRLWSVALRTLGNPADAADAVQDAMLSAVRSAPSFRGDAQVGTWLYRIVVNACVSRLRRPAALPLDEALGTDSPDPAERAAVAVDVQDALAALPAEQRLAVVLVDVEGLPVADVAELLGVPVGTIKSRCFRARAALAVALGHLRAGNRTTGEDVQPPTATEAEGDVT</sequence>
<feature type="domain" description="RNA polymerase sigma factor 70 region 4 type 2" evidence="8">
    <location>
        <begin position="121"/>
        <end position="172"/>
    </location>
</feature>
<proteinExistence type="inferred from homology"/>
<keyword evidence="3" id="KW-0731">Sigma factor</keyword>
<keyword evidence="10" id="KW-1185">Reference proteome</keyword>
<dbReference type="InterPro" id="IPR013324">
    <property type="entry name" value="RNA_pol_sigma_r3/r4-like"/>
</dbReference>
<dbReference type="InterPro" id="IPR013325">
    <property type="entry name" value="RNA_pol_sigma_r2"/>
</dbReference>
<keyword evidence="4" id="KW-0238">DNA-binding</keyword>
<dbReference type="InterPro" id="IPR039425">
    <property type="entry name" value="RNA_pol_sigma-70-like"/>
</dbReference>
<protein>
    <submittedName>
        <fullName evidence="9">RNA polymerase, sigma subunit, ECF family</fullName>
    </submittedName>
</protein>